<feature type="compositionally biased region" description="Low complexity" evidence="10">
    <location>
        <begin position="518"/>
        <end position="529"/>
    </location>
</feature>
<evidence type="ECO:0000256" key="5">
    <source>
        <dbReference type="ARBA" id="ARBA00023002"/>
    </source>
</evidence>
<dbReference type="GO" id="GO:0004664">
    <property type="term" value="F:prephenate dehydratase activity"/>
    <property type="evidence" value="ECO:0007669"/>
    <property type="project" value="InterPro"/>
</dbReference>
<evidence type="ECO:0000256" key="4">
    <source>
        <dbReference type="ARBA" id="ARBA00022723"/>
    </source>
</evidence>
<dbReference type="Pfam" id="PF01842">
    <property type="entry name" value="ACT"/>
    <property type="match status" value="1"/>
</dbReference>
<keyword evidence="4 8" id="KW-0479">Metal-binding</keyword>
<evidence type="ECO:0000259" key="11">
    <source>
        <dbReference type="PROSITE" id="PS51410"/>
    </source>
</evidence>
<evidence type="ECO:0000256" key="9">
    <source>
        <dbReference type="SAM" id="Coils"/>
    </source>
</evidence>
<dbReference type="AlphaFoldDB" id="A0AAV2Z4P5"/>
<dbReference type="EC" id="1.14.16.1" evidence="3"/>
<evidence type="ECO:0000256" key="3">
    <source>
        <dbReference type="ARBA" id="ARBA00011995"/>
    </source>
</evidence>
<dbReference type="InterPro" id="IPR002912">
    <property type="entry name" value="ACT_dom"/>
</dbReference>
<dbReference type="GO" id="GO:0005506">
    <property type="term" value="F:iron ion binding"/>
    <property type="evidence" value="ECO:0007669"/>
    <property type="project" value="InterPro"/>
</dbReference>
<dbReference type="CDD" id="cd04905">
    <property type="entry name" value="ACT_CM-PDT"/>
    <property type="match status" value="1"/>
</dbReference>
<keyword evidence="9" id="KW-0175">Coiled coil</keyword>
<comment type="caution">
    <text evidence="13">The sequence shown here is derived from an EMBL/GenBank/DDBJ whole genome shotgun (WGS) entry which is preliminary data.</text>
</comment>
<proteinExistence type="inferred from homology"/>
<evidence type="ECO:0000256" key="10">
    <source>
        <dbReference type="SAM" id="MobiDB-lite"/>
    </source>
</evidence>
<dbReference type="SUPFAM" id="SSF55021">
    <property type="entry name" value="ACT-like"/>
    <property type="match status" value="1"/>
</dbReference>
<dbReference type="Gene3D" id="3.30.70.260">
    <property type="match status" value="1"/>
</dbReference>
<dbReference type="PROSITE" id="PS51671">
    <property type="entry name" value="ACT"/>
    <property type="match status" value="1"/>
</dbReference>
<evidence type="ECO:0000256" key="2">
    <source>
        <dbReference type="ARBA" id="ARBA00009712"/>
    </source>
</evidence>
<feature type="compositionally biased region" description="Polar residues" evidence="10">
    <location>
        <begin position="614"/>
        <end position="624"/>
    </location>
</feature>
<feature type="coiled-coil region" evidence="9">
    <location>
        <begin position="452"/>
        <end position="479"/>
    </location>
</feature>
<sequence length="651" mass="74125">MLRRFLQRSPATKALAATRFPLTAASVARPTVGAGHARFFSNKEDNKTTILLEVEDGPGSLQDVLRFFWKHDVNMTRIESRPSKGYNQNYSFYIDFEGRRGEPIVDELMEDLKKNCAEVVVLHDKKVPWFPRKINELDRSVSQVLDAGTDLESDHPGFSDQVYRQRRNKFAKMAEEYRQGDPIPRIDYTEDEVRTWGAVYKRQKECWKKHACDEFNYIIPLLETNCGYAEDNIPQQQDISNFLKECTGFTLRPVGGLLTSRDFLNGLAFRVFFSTQYIRHHSKPLYTPEPDICHELMGHAPMFADPDFADFSHEIGLASLGASDEEIKRLATCYWFSVEFGLVRQKGEMKAYGAGLLSSFGELEYACLPTRPAGEVDYFPEYREWDPFQAAKQDYPITTYQPIYYVADSLADARIKMREFCEDLKKPFHARYNPYGQTIIIDRAVTRETKSALENRQVIEELKAQNDKLQREVYSLNSKVNLMYECCSDLGVIDRVGDLMQRKLHDFQMAKVARINQPTSPTSTTSTSPRSRRHSNFKLEEGFICGSMAFQEIAAFPSSYEGQVLRDNFHRRNVFEAEEAQFRDTQDIFGNPKVPSPKTSPNNRRGGDTIDRLLSSNASTLPSPTSAPGLYGGNGGYGSPARGFGKQVATA</sequence>
<dbReference type="PROSITE" id="PS51410">
    <property type="entry name" value="BH4_AAA_HYDROXYL_2"/>
    <property type="match status" value="1"/>
</dbReference>
<comment type="cofactor">
    <cofactor evidence="1 8">
        <name>Fe(2+)</name>
        <dbReference type="ChEBI" id="CHEBI:29033"/>
    </cofactor>
</comment>
<reference evidence="13" key="1">
    <citation type="submission" date="2022-11" db="EMBL/GenBank/DDBJ databases">
        <authorList>
            <person name="Morgan W.R."/>
            <person name="Tartar A."/>
        </authorList>
    </citation>
    <scope>NUCLEOTIDE SEQUENCE</scope>
    <source>
        <strain evidence="13">ARSEF 373</strain>
    </source>
</reference>
<dbReference type="InterPro" id="IPR019774">
    <property type="entry name" value="Aromatic-AA_hydroxylase_C"/>
</dbReference>
<dbReference type="Gene3D" id="1.10.800.10">
    <property type="entry name" value="Aromatic amino acid hydroxylase"/>
    <property type="match status" value="1"/>
</dbReference>
<feature type="domain" description="ACT" evidence="12">
    <location>
        <begin position="49"/>
        <end position="132"/>
    </location>
</feature>
<evidence type="ECO:0000256" key="7">
    <source>
        <dbReference type="ARBA" id="ARBA00023033"/>
    </source>
</evidence>
<dbReference type="Proteomes" id="UP001146120">
    <property type="component" value="Unassembled WGS sequence"/>
</dbReference>
<feature type="domain" description="Biopterin-dependent aromatic amino acid hydroxylase family profile" evidence="11">
    <location>
        <begin position="115"/>
        <end position="470"/>
    </location>
</feature>
<dbReference type="GO" id="GO:0009094">
    <property type="term" value="P:L-phenylalanine biosynthetic process"/>
    <property type="evidence" value="ECO:0007669"/>
    <property type="project" value="InterPro"/>
</dbReference>
<evidence type="ECO:0000256" key="6">
    <source>
        <dbReference type="ARBA" id="ARBA00023004"/>
    </source>
</evidence>
<dbReference type="SUPFAM" id="SSF56534">
    <property type="entry name" value="Aromatic aminoacid monoxygenases, catalytic and oligomerization domains"/>
    <property type="match status" value="1"/>
</dbReference>
<evidence type="ECO:0000256" key="8">
    <source>
        <dbReference type="PIRSR" id="PIRSR601273-2"/>
    </source>
</evidence>
<dbReference type="InterPro" id="IPR036329">
    <property type="entry name" value="Aro-AA_hydroxylase_C_sf"/>
</dbReference>
<feature type="region of interest" description="Disordered" evidence="10">
    <location>
        <begin position="514"/>
        <end position="533"/>
    </location>
</feature>
<dbReference type="InterPro" id="IPR036951">
    <property type="entry name" value="ArAA_hydroxylase_sf"/>
</dbReference>
<keyword evidence="14" id="KW-1185">Reference proteome</keyword>
<feature type="binding site" evidence="8">
    <location>
        <position position="299"/>
    </location>
    <ligand>
        <name>Fe cation</name>
        <dbReference type="ChEBI" id="CHEBI:24875"/>
    </ligand>
</feature>
<evidence type="ECO:0000313" key="13">
    <source>
        <dbReference type="EMBL" id="DBA01657.1"/>
    </source>
</evidence>
<dbReference type="PRINTS" id="PR00372">
    <property type="entry name" value="FYWHYDRXLASE"/>
</dbReference>
<feature type="binding site" evidence="8">
    <location>
        <position position="339"/>
    </location>
    <ligand>
        <name>Fe cation</name>
        <dbReference type="ChEBI" id="CHEBI:24875"/>
    </ligand>
</feature>
<dbReference type="InterPro" id="IPR001273">
    <property type="entry name" value="ArAA_hydroxylase"/>
</dbReference>
<dbReference type="Pfam" id="PF00351">
    <property type="entry name" value="Biopterin_H"/>
    <property type="match status" value="1"/>
</dbReference>
<evidence type="ECO:0000256" key="1">
    <source>
        <dbReference type="ARBA" id="ARBA00001954"/>
    </source>
</evidence>
<comment type="similarity">
    <text evidence="2">Belongs to the biopterin-dependent aromatic amino acid hydroxylase family.</text>
</comment>
<dbReference type="InterPro" id="IPR045865">
    <property type="entry name" value="ACT-like_dom_sf"/>
</dbReference>
<dbReference type="InterPro" id="IPR018528">
    <property type="entry name" value="Preph_deHydtase_CS"/>
</dbReference>
<keyword evidence="7" id="KW-0503">Monooxygenase</keyword>
<name>A0AAV2Z4P5_9STRA</name>
<dbReference type="PROSITE" id="PS00858">
    <property type="entry name" value="PREPHENATE_DEHYDR_2"/>
    <property type="match status" value="1"/>
</dbReference>
<dbReference type="GO" id="GO:0004505">
    <property type="term" value="F:phenylalanine 4-monooxygenase activity"/>
    <property type="evidence" value="ECO:0007669"/>
    <property type="project" value="UniProtKB-EC"/>
</dbReference>
<reference evidence="13" key="2">
    <citation type="journal article" date="2023" name="Microbiol Resour">
        <title>Decontamination and Annotation of the Draft Genome Sequence of the Oomycete Lagenidium giganteum ARSEF 373.</title>
        <authorList>
            <person name="Morgan W.R."/>
            <person name="Tartar A."/>
        </authorList>
    </citation>
    <scope>NUCLEOTIDE SEQUENCE</scope>
    <source>
        <strain evidence="13">ARSEF 373</strain>
    </source>
</reference>
<feature type="region of interest" description="Disordered" evidence="10">
    <location>
        <begin position="585"/>
        <end position="651"/>
    </location>
</feature>
<dbReference type="PANTHER" id="PTHR11473:SF24">
    <property type="entry name" value="PHENYLALANINE-4-HYDROXYLASE"/>
    <property type="match status" value="1"/>
</dbReference>
<protein>
    <recommendedName>
        <fullName evidence="3">phenylalanine 4-monooxygenase</fullName>
        <ecNumber evidence="3">1.14.16.1</ecNumber>
    </recommendedName>
</protein>
<keyword evidence="5" id="KW-0560">Oxidoreductase</keyword>
<keyword evidence="6 8" id="KW-0408">Iron</keyword>
<feature type="binding site" evidence="8">
    <location>
        <position position="294"/>
    </location>
    <ligand>
        <name>Fe cation</name>
        <dbReference type="ChEBI" id="CHEBI:24875"/>
    </ligand>
</feature>
<accession>A0AAV2Z4P5</accession>
<dbReference type="EMBL" id="DAKRPA010000043">
    <property type="protein sequence ID" value="DBA01657.1"/>
    <property type="molecule type" value="Genomic_DNA"/>
</dbReference>
<dbReference type="PANTHER" id="PTHR11473">
    <property type="entry name" value="AROMATIC AMINO ACID HYDROXYLASE"/>
    <property type="match status" value="1"/>
</dbReference>
<gene>
    <name evidence="13" type="ORF">N0F65_010308</name>
</gene>
<evidence type="ECO:0000259" key="12">
    <source>
        <dbReference type="PROSITE" id="PS51671"/>
    </source>
</evidence>
<organism evidence="13 14">
    <name type="scientific">Lagenidium giganteum</name>
    <dbReference type="NCBI Taxonomy" id="4803"/>
    <lineage>
        <taxon>Eukaryota</taxon>
        <taxon>Sar</taxon>
        <taxon>Stramenopiles</taxon>
        <taxon>Oomycota</taxon>
        <taxon>Peronosporomycetes</taxon>
        <taxon>Pythiales</taxon>
        <taxon>Pythiaceae</taxon>
    </lineage>
</organism>
<evidence type="ECO:0000313" key="14">
    <source>
        <dbReference type="Proteomes" id="UP001146120"/>
    </source>
</evidence>